<protein>
    <submittedName>
        <fullName evidence="2">Uncharacterized protein</fullName>
    </submittedName>
</protein>
<keyword evidence="1" id="KW-0812">Transmembrane</keyword>
<feature type="transmembrane region" description="Helical" evidence="1">
    <location>
        <begin position="46"/>
        <end position="64"/>
    </location>
</feature>
<proteinExistence type="predicted"/>
<reference evidence="2" key="1">
    <citation type="submission" date="2018-07" db="EMBL/GenBank/DDBJ databases">
        <authorList>
            <consortium name="Genoscope - CEA"/>
            <person name="William W."/>
        </authorList>
    </citation>
    <scope>NUCLEOTIDE SEQUENCE</scope>
    <source>
        <strain evidence="2">IK1</strain>
    </source>
</reference>
<keyword evidence="1" id="KW-1133">Transmembrane helix</keyword>
<feature type="transmembrane region" description="Helical" evidence="1">
    <location>
        <begin position="21"/>
        <end position="40"/>
    </location>
</feature>
<dbReference type="AlphaFoldDB" id="A0A652ZV43"/>
<organism evidence="2">
    <name type="scientific">uncultured Spirochaetota bacterium</name>
    <dbReference type="NCBI Taxonomy" id="460511"/>
    <lineage>
        <taxon>Bacteria</taxon>
        <taxon>Pseudomonadati</taxon>
        <taxon>Spirochaetota</taxon>
        <taxon>environmental samples</taxon>
    </lineage>
</organism>
<evidence type="ECO:0000256" key="1">
    <source>
        <dbReference type="SAM" id="Phobius"/>
    </source>
</evidence>
<gene>
    <name evidence="2" type="ORF">TRIP_E210042</name>
</gene>
<evidence type="ECO:0000313" key="2">
    <source>
        <dbReference type="EMBL" id="VBB39654.1"/>
    </source>
</evidence>
<dbReference type="EMBL" id="UPXP01000014">
    <property type="protein sequence ID" value="VBB39654.1"/>
    <property type="molecule type" value="Genomic_DNA"/>
</dbReference>
<sequence length="200" mass="21980">MGVEIPLQLKKYPSGRLVYTIPLWYRAITAIMLVAIVTALLSSGGAPGIVAWIILILLLLGLLYEERWAVDPSKKILSHAGGIWPLAKTTNLRFDELKGFRLSAFARGTVQGSAEEKAEQARAYAMMEGRDKYDTSLKSILGMGHRKPYIHLIVDTIEDRAYLVDGLPARRAARLKKVGAAFAEACGTEFGNSASAEKFR</sequence>
<name>A0A652ZV43_9SPIR</name>
<accession>A0A652ZV43</accession>
<keyword evidence="1" id="KW-0472">Membrane</keyword>